<dbReference type="SMART" id="SM00925">
    <property type="entry name" value="MltA"/>
    <property type="match status" value="1"/>
</dbReference>
<dbReference type="PIRSF" id="PIRSF019422">
    <property type="entry name" value="MltA"/>
    <property type="match status" value="1"/>
</dbReference>
<dbReference type="EMBL" id="SWJE01000003">
    <property type="protein sequence ID" value="TKC90895.1"/>
    <property type="molecule type" value="Genomic_DNA"/>
</dbReference>
<dbReference type="GO" id="GO:0008933">
    <property type="term" value="F:peptidoglycan lytic transglycosylase activity"/>
    <property type="evidence" value="ECO:0007669"/>
    <property type="project" value="TreeGrafter"/>
</dbReference>
<dbReference type="Proteomes" id="UP000305539">
    <property type="component" value="Unassembled WGS sequence"/>
</dbReference>
<keyword evidence="3" id="KW-0456">Lyase</keyword>
<keyword evidence="6" id="KW-1133">Transmembrane helix</keyword>
<dbReference type="CDD" id="cd14485">
    <property type="entry name" value="mltA_like_LT_A"/>
    <property type="match status" value="1"/>
</dbReference>
<keyword evidence="4" id="KW-0961">Cell wall biogenesis/degradation</keyword>
<evidence type="ECO:0000256" key="1">
    <source>
        <dbReference type="ARBA" id="ARBA00001420"/>
    </source>
</evidence>
<evidence type="ECO:0000256" key="4">
    <source>
        <dbReference type="ARBA" id="ARBA00023316"/>
    </source>
</evidence>
<dbReference type="GO" id="GO:0009254">
    <property type="term" value="P:peptidoglycan turnover"/>
    <property type="evidence" value="ECO:0007669"/>
    <property type="project" value="InterPro"/>
</dbReference>
<dbReference type="Gene3D" id="2.40.40.10">
    <property type="entry name" value="RlpA-like domain"/>
    <property type="match status" value="2"/>
</dbReference>
<dbReference type="InterPro" id="IPR026044">
    <property type="entry name" value="MltA"/>
</dbReference>
<dbReference type="GO" id="GO:0071555">
    <property type="term" value="P:cell wall organization"/>
    <property type="evidence" value="ECO:0007669"/>
    <property type="project" value="UniProtKB-KW"/>
</dbReference>
<keyword evidence="6" id="KW-0812">Transmembrane</keyword>
<evidence type="ECO:0000259" key="7">
    <source>
        <dbReference type="SMART" id="SM00925"/>
    </source>
</evidence>
<evidence type="ECO:0000313" key="8">
    <source>
        <dbReference type="EMBL" id="TKC90895.1"/>
    </source>
</evidence>
<sequence length="410" mass="43913">MKINRASARNASSAKISIGYSLSKSDMAVSIKNEHCKRIGFRAAGWAAAVAAAVLVAACGGSSVVRPTVSPPTGAATIPGQVAAARLTPVAWQQVPGWEDDTLIGATAALRQNCLRLAQQPNWRRACAAVAQLDDLDFASARTFFETYFTPFQFANSDGTLDGLVTGYYEPLLHGARTRRGPYQYALYRWPSGYRAGAALPARAQLERSGVLEGNELVWVDDPIEAFFLQVQGSGRIVMEDGSVMRVGFGGTNNQPYKSIGRWLLDRGELTPSQATMQGIKAWARANPGRVDALLDTNPRFVFFREMPSTETAPGGGSDGPIGALGVPLTPERSIAVDPSSIPLGTPVFLQTTRPMTNAPMNRLVFAQDTGSAIKGGVRADYFWGLGDDAGDLAGKMKQTGRMWLLLPNS</sequence>
<dbReference type="PANTHER" id="PTHR30124:SF0">
    <property type="entry name" value="MEMBRANE-BOUND LYTIC MUREIN TRANSGLYCOSYLASE A"/>
    <property type="match status" value="1"/>
</dbReference>
<comment type="catalytic activity">
    <reaction evidence="1">
        <text>Exolytic cleavage of the (1-&gt;4)-beta-glycosidic linkage between N-acetylmuramic acid (MurNAc) and N-acetylglucosamine (GlcNAc) residues in peptidoglycan, from either the reducing or the non-reducing ends of the peptidoglycan chains, with concomitant formation of a 1,6-anhydrobond in the MurNAc residue.</text>
        <dbReference type="EC" id="4.2.2.n1"/>
    </reaction>
</comment>
<evidence type="ECO:0000313" key="9">
    <source>
        <dbReference type="Proteomes" id="UP000305539"/>
    </source>
</evidence>
<dbReference type="InterPro" id="IPR036908">
    <property type="entry name" value="RlpA-like_sf"/>
</dbReference>
<dbReference type="RefSeq" id="WP_136893011.1">
    <property type="nucleotide sequence ID" value="NZ_SWJE01000003.1"/>
</dbReference>
<protein>
    <recommendedName>
        <fullName evidence="2">peptidoglycan lytic exotransglycosylase</fullName>
        <ecNumber evidence="2">4.2.2.n1</ecNumber>
    </recommendedName>
    <alternativeName>
        <fullName evidence="5">Murein hydrolase A</fullName>
    </alternativeName>
</protein>
<feature type="transmembrane region" description="Helical" evidence="6">
    <location>
        <begin position="43"/>
        <end position="65"/>
    </location>
</feature>
<dbReference type="GO" id="GO:0019867">
    <property type="term" value="C:outer membrane"/>
    <property type="evidence" value="ECO:0007669"/>
    <property type="project" value="InterPro"/>
</dbReference>
<dbReference type="EC" id="4.2.2.n1" evidence="2"/>
<evidence type="ECO:0000256" key="6">
    <source>
        <dbReference type="SAM" id="Phobius"/>
    </source>
</evidence>
<dbReference type="InterPro" id="IPR005300">
    <property type="entry name" value="MltA_B"/>
</dbReference>
<feature type="domain" description="Lytic transglycosylase MltA" evidence="7">
    <location>
        <begin position="172"/>
        <end position="305"/>
    </location>
</feature>
<comment type="caution">
    <text evidence="8">The sequence shown here is derived from an EMBL/GenBank/DDBJ whole genome shotgun (WGS) entry which is preliminary data.</text>
</comment>
<dbReference type="GO" id="GO:0004553">
    <property type="term" value="F:hydrolase activity, hydrolyzing O-glycosyl compounds"/>
    <property type="evidence" value="ECO:0007669"/>
    <property type="project" value="InterPro"/>
</dbReference>
<gene>
    <name evidence="8" type="ORF">FAZ69_05830</name>
</gene>
<dbReference type="Pfam" id="PF03562">
    <property type="entry name" value="MltA"/>
    <property type="match status" value="1"/>
</dbReference>
<proteinExistence type="predicted"/>
<dbReference type="OrthoDB" id="9783686at2"/>
<dbReference type="PANTHER" id="PTHR30124">
    <property type="entry name" value="MEMBRANE-BOUND LYTIC MUREIN TRANSGLYCOSYLASE A"/>
    <property type="match status" value="1"/>
</dbReference>
<evidence type="ECO:0000256" key="5">
    <source>
        <dbReference type="ARBA" id="ARBA00030918"/>
    </source>
</evidence>
<keyword evidence="9" id="KW-1185">Reference proteome</keyword>
<organism evidence="8 9">
    <name type="scientific">Trinickia terrae</name>
    <dbReference type="NCBI Taxonomy" id="2571161"/>
    <lineage>
        <taxon>Bacteria</taxon>
        <taxon>Pseudomonadati</taxon>
        <taxon>Pseudomonadota</taxon>
        <taxon>Betaproteobacteria</taxon>
        <taxon>Burkholderiales</taxon>
        <taxon>Burkholderiaceae</taxon>
        <taxon>Trinickia</taxon>
    </lineage>
</organism>
<dbReference type="SUPFAM" id="SSF50685">
    <property type="entry name" value="Barwin-like endoglucanases"/>
    <property type="match status" value="1"/>
</dbReference>
<evidence type="ECO:0000256" key="3">
    <source>
        <dbReference type="ARBA" id="ARBA00023239"/>
    </source>
</evidence>
<dbReference type="Pfam" id="PF06725">
    <property type="entry name" value="3D"/>
    <property type="match status" value="1"/>
</dbReference>
<keyword evidence="6" id="KW-0472">Membrane</keyword>
<dbReference type="AlphaFoldDB" id="A0A4U1IBW3"/>
<dbReference type="InterPro" id="IPR010611">
    <property type="entry name" value="3D_dom"/>
</dbReference>
<dbReference type="GO" id="GO:0009253">
    <property type="term" value="P:peptidoglycan catabolic process"/>
    <property type="evidence" value="ECO:0007669"/>
    <property type="project" value="TreeGrafter"/>
</dbReference>
<dbReference type="CDD" id="cd14668">
    <property type="entry name" value="mlta_B"/>
    <property type="match status" value="1"/>
</dbReference>
<accession>A0A4U1IBW3</accession>
<reference evidence="8 9" key="1">
    <citation type="submission" date="2019-04" db="EMBL/GenBank/DDBJ databases">
        <title>Trinickia sp. 7GSK02, isolated from subtropical forest soil.</title>
        <authorList>
            <person name="Gao Z.-H."/>
            <person name="Qiu L.-H."/>
        </authorList>
    </citation>
    <scope>NUCLEOTIDE SEQUENCE [LARGE SCALE GENOMIC DNA]</scope>
    <source>
        <strain evidence="8 9">7GSK02</strain>
    </source>
</reference>
<evidence type="ECO:0000256" key="2">
    <source>
        <dbReference type="ARBA" id="ARBA00012587"/>
    </source>
</evidence>
<name>A0A4U1IBW3_9BURK</name>